<feature type="coiled-coil region" evidence="1">
    <location>
        <begin position="40"/>
        <end position="95"/>
    </location>
</feature>
<accession>A0A9C7UN33</accession>
<organism evidence="3 4">
    <name type="scientific">Galdieria partita</name>
    <dbReference type="NCBI Taxonomy" id="83374"/>
    <lineage>
        <taxon>Eukaryota</taxon>
        <taxon>Rhodophyta</taxon>
        <taxon>Bangiophyceae</taxon>
        <taxon>Galdieriales</taxon>
        <taxon>Galdieriaceae</taxon>
        <taxon>Galdieria</taxon>
    </lineage>
</organism>
<dbReference type="OrthoDB" id="10439620at2759"/>
<dbReference type="AlphaFoldDB" id="A0A9C7UN33"/>
<gene>
    <name evidence="3" type="ORF">GpartN1_g1144.t1</name>
</gene>
<feature type="region of interest" description="Disordered" evidence="2">
    <location>
        <begin position="369"/>
        <end position="421"/>
    </location>
</feature>
<protein>
    <submittedName>
        <fullName evidence="3">Uncharacterized protein</fullName>
    </submittedName>
</protein>
<keyword evidence="1" id="KW-0175">Coiled coil</keyword>
<evidence type="ECO:0000256" key="1">
    <source>
        <dbReference type="SAM" id="Coils"/>
    </source>
</evidence>
<evidence type="ECO:0000256" key="2">
    <source>
        <dbReference type="SAM" id="MobiDB-lite"/>
    </source>
</evidence>
<feature type="region of interest" description="Disordered" evidence="2">
    <location>
        <begin position="316"/>
        <end position="339"/>
    </location>
</feature>
<dbReference type="Proteomes" id="UP001061958">
    <property type="component" value="Unassembled WGS sequence"/>
</dbReference>
<evidence type="ECO:0000313" key="3">
    <source>
        <dbReference type="EMBL" id="GJQ09353.1"/>
    </source>
</evidence>
<evidence type="ECO:0000313" key="4">
    <source>
        <dbReference type="Proteomes" id="UP001061958"/>
    </source>
</evidence>
<reference evidence="3" key="1">
    <citation type="journal article" date="2022" name="Proc. Natl. Acad. Sci. U.S.A.">
        <title>Life cycle and functional genomics of the unicellular red alga Galdieria for elucidating algal and plant evolution and industrial use.</title>
        <authorList>
            <person name="Hirooka S."/>
            <person name="Itabashi T."/>
            <person name="Ichinose T.M."/>
            <person name="Onuma R."/>
            <person name="Fujiwara T."/>
            <person name="Yamashita S."/>
            <person name="Jong L.W."/>
            <person name="Tomita R."/>
            <person name="Iwane A.H."/>
            <person name="Miyagishima S.Y."/>
        </authorList>
    </citation>
    <scope>NUCLEOTIDE SEQUENCE</scope>
    <source>
        <strain evidence="3">NBRC 102759</strain>
    </source>
</reference>
<name>A0A9C7UN33_9RHOD</name>
<reference evidence="3" key="2">
    <citation type="submission" date="2022-01" db="EMBL/GenBank/DDBJ databases">
        <authorList>
            <person name="Hirooka S."/>
            <person name="Miyagishima S.Y."/>
        </authorList>
    </citation>
    <scope>NUCLEOTIDE SEQUENCE</scope>
    <source>
        <strain evidence="3">NBRC 102759</strain>
    </source>
</reference>
<feature type="coiled-coil region" evidence="1">
    <location>
        <begin position="139"/>
        <end position="226"/>
    </location>
</feature>
<comment type="caution">
    <text evidence="3">The sequence shown here is derived from an EMBL/GenBank/DDBJ whole genome shotgun (WGS) entry which is preliminary data.</text>
</comment>
<dbReference type="EMBL" id="BQMJ01000008">
    <property type="protein sequence ID" value="GJQ09353.1"/>
    <property type="molecule type" value="Genomic_DNA"/>
</dbReference>
<proteinExistence type="predicted"/>
<keyword evidence="4" id="KW-1185">Reference proteome</keyword>
<sequence length="475" mass="54667">MDHEQQQLLLKRLSDLKTPQKTVRRILYALESKDKIIDHLSRRAQVADELQSQCERLEATVQTKIKESELLALQLQEKQEHVTHLERLLEFVEQQTNCRTRQLLIQQQQQNEIKQSIEAKHKQQSEDWMSCIAELKYELASAKVDHISAELRNNELEEQIHLLSEDKAHVMEYYEERIKQMEENLKQEQSRNDTQLVKLQKRLEEKDKLIGELERCKKSLENTIERLPKEIDTHKSIICQSPRRRMSQSPRLSPAICNTTTHERNYCLESTLSSLQHVESSEDIETVLTEIEHSNVKEKNNKARTCGQISSPVDMYASKKQDEESTSSLVWEETEQQRGEMMDTVCKENQGNVHNLLQTAEEALNLQAKKHKNDQKKRSADRKVKGTNPKSHDAIVENVQTKRKKRMTSEKNKKSGASSKDASFGLYSVGNDISSGDSLVGSSYGPNSAMASLRIPQLAFSMSKDGKVVFDAFKP</sequence>
<feature type="compositionally biased region" description="Basic and acidic residues" evidence="2">
    <location>
        <begin position="376"/>
        <end position="395"/>
    </location>
</feature>